<keyword evidence="6" id="KW-0067">ATP-binding</keyword>
<dbReference type="EMBL" id="ML009623">
    <property type="protein sequence ID" value="RKO96783.1"/>
    <property type="molecule type" value="Genomic_DNA"/>
</dbReference>
<keyword evidence="11" id="KW-1185">Reference proteome</keyword>
<keyword evidence="3" id="KW-0808">Transferase</keyword>
<evidence type="ECO:0000259" key="7">
    <source>
        <dbReference type="PROSITE" id="PS50011"/>
    </source>
</evidence>
<dbReference type="GO" id="GO:0005737">
    <property type="term" value="C:cytoplasm"/>
    <property type="evidence" value="ECO:0007669"/>
    <property type="project" value="TreeGrafter"/>
</dbReference>
<keyword evidence="2" id="KW-0723">Serine/threonine-protein kinase</keyword>
<evidence type="ECO:0000313" key="9">
    <source>
        <dbReference type="EMBL" id="RKO98222.1"/>
    </source>
</evidence>
<sequence>MYICDCSAFFEANFRLMAEFVIGNVLDHPHLAKNLSLHRSETHLLMTMETMDGQDLFELFPPGNELDARPVLREMLSAVAYMHANGIVHRDIKPENIFRAGTTNNYRLIDYGTCEFFEPGFPTASSSGTLYYRAPELLKGTYYDPSKADIWSLGKTLFNL</sequence>
<dbReference type="STRING" id="1555241.A0A4P9WWU7"/>
<name>A0A4P9WWU7_9FUNG</name>
<dbReference type="InterPro" id="IPR011009">
    <property type="entry name" value="Kinase-like_dom_sf"/>
</dbReference>
<evidence type="ECO:0000313" key="10">
    <source>
        <dbReference type="Proteomes" id="UP000268535"/>
    </source>
</evidence>
<dbReference type="PANTHER" id="PTHR24346">
    <property type="entry name" value="MAP/MICROTUBULE AFFINITY-REGULATING KINASE"/>
    <property type="match status" value="1"/>
</dbReference>
<dbReference type="GO" id="GO:0004674">
    <property type="term" value="F:protein serine/threonine kinase activity"/>
    <property type="evidence" value="ECO:0007669"/>
    <property type="project" value="UniProtKB-KW"/>
</dbReference>
<evidence type="ECO:0000256" key="6">
    <source>
        <dbReference type="ARBA" id="ARBA00022840"/>
    </source>
</evidence>
<feature type="domain" description="Protein kinase" evidence="7">
    <location>
        <begin position="1"/>
        <end position="160"/>
    </location>
</feature>
<dbReference type="Pfam" id="PF00069">
    <property type="entry name" value="Pkinase"/>
    <property type="match status" value="1"/>
</dbReference>
<keyword evidence="4" id="KW-0547">Nucleotide-binding</keyword>
<reference evidence="10 11" key="1">
    <citation type="journal article" date="2018" name="Nat. Microbiol.">
        <title>Leveraging single-cell genomics to expand the fungal tree of life.</title>
        <authorList>
            <person name="Ahrendt S.R."/>
            <person name="Quandt C.A."/>
            <person name="Ciobanu D."/>
            <person name="Clum A."/>
            <person name="Salamov A."/>
            <person name="Andreopoulos B."/>
            <person name="Cheng J.F."/>
            <person name="Woyke T."/>
            <person name="Pelin A."/>
            <person name="Henrissat B."/>
            <person name="Reynolds N.K."/>
            <person name="Benny G.L."/>
            <person name="Smith M.E."/>
            <person name="James T.Y."/>
            <person name="Grigoriev I.V."/>
        </authorList>
    </citation>
    <scope>NUCLEOTIDE SEQUENCE [LARGE SCALE GENOMIC DNA]</scope>
    <source>
        <strain evidence="10 11">ATCC 52028</strain>
    </source>
</reference>
<evidence type="ECO:0000256" key="2">
    <source>
        <dbReference type="ARBA" id="ARBA00022527"/>
    </source>
</evidence>
<dbReference type="AlphaFoldDB" id="A0A4P9WWU7"/>
<dbReference type="GO" id="GO:0035556">
    <property type="term" value="P:intracellular signal transduction"/>
    <property type="evidence" value="ECO:0007669"/>
    <property type="project" value="TreeGrafter"/>
</dbReference>
<evidence type="ECO:0000313" key="8">
    <source>
        <dbReference type="EMBL" id="RKO96783.1"/>
    </source>
</evidence>
<organism evidence="8 10">
    <name type="scientific">Caulochytrium protostelioides</name>
    <dbReference type="NCBI Taxonomy" id="1555241"/>
    <lineage>
        <taxon>Eukaryota</taxon>
        <taxon>Fungi</taxon>
        <taxon>Fungi incertae sedis</taxon>
        <taxon>Chytridiomycota</taxon>
        <taxon>Chytridiomycota incertae sedis</taxon>
        <taxon>Chytridiomycetes</taxon>
        <taxon>Caulochytriales</taxon>
        <taxon>Caulochytriaceae</taxon>
        <taxon>Caulochytrium</taxon>
    </lineage>
</organism>
<dbReference type="OrthoDB" id="1043025at2759"/>
<evidence type="ECO:0000256" key="1">
    <source>
        <dbReference type="ARBA" id="ARBA00010791"/>
    </source>
</evidence>
<dbReference type="Gene3D" id="1.10.510.10">
    <property type="entry name" value="Transferase(Phosphotransferase) domain 1"/>
    <property type="match status" value="1"/>
</dbReference>
<dbReference type="PANTHER" id="PTHR24346:SF82">
    <property type="entry name" value="KP78A-RELATED"/>
    <property type="match status" value="1"/>
</dbReference>
<keyword evidence="5 8" id="KW-0418">Kinase</keyword>
<proteinExistence type="inferred from homology"/>
<dbReference type="Proteomes" id="UP000274922">
    <property type="component" value="Unassembled WGS sequence"/>
</dbReference>
<evidence type="ECO:0000256" key="3">
    <source>
        <dbReference type="ARBA" id="ARBA00022679"/>
    </source>
</evidence>
<evidence type="ECO:0000313" key="11">
    <source>
        <dbReference type="Proteomes" id="UP000274922"/>
    </source>
</evidence>
<protein>
    <submittedName>
        <fullName evidence="8">Kinase-like protein</fullName>
    </submittedName>
</protein>
<dbReference type="PROSITE" id="PS50011">
    <property type="entry name" value="PROTEIN_KINASE_DOM"/>
    <property type="match status" value="1"/>
</dbReference>
<reference evidence="8" key="3">
    <citation type="submission" date="2018-08" db="EMBL/GenBank/DDBJ databases">
        <title>Leveraging single-cell genomics to expand the Fungal Tree of Life.</title>
        <authorList>
            <consortium name="DOE Joint Genome Institute"/>
            <person name="Ahrendt S.R."/>
            <person name="Quandt C.A."/>
            <person name="Ciobanu D."/>
            <person name="Clum A."/>
            <person name="Salamov A."/>
            <person name="Andreopoulos B."/>
            <person name="Cheng J.-F."/>
            <person name="Woyke T."/>
            <person name="Pelin A."/>
            <person name="Henrissat B."/>
            <person name="Reynolds N."/>
            <person name="Benny G.L."/>
            <person name="Smith M.E."/>
            <person name="James T.Y."/>
            <person name="Grigoriev I.V."/>
        </authorList>
    </citation>
    <scope>NUCLEOTIDE SEQUENCE</scope>
    <source>
        <strain evidence="8">ATCC 52028</strain>
    </source>
</reference>
<dbReference type="GO" id="GO:0005524">
    <property type="term" value="F:ATP binding"/>
    <property type="evidence" value="ECO:0007669"/>
    <property type="project" value="UniProtKB-KW"/>
</dbReference>
<dbReference type="SUPFAM" id="SSF56112">
    <property type="entry name" value="Protein kinase-like (PK-like)"/>
    <property type="match status" value="1"/>
</dbReference>
<gene>
    <name evidence="8" type="ORF">CAUPRSCDRAFT_7607</name>
    <name evidence="9" type="ORF">CXG81DRAFT_16222</name>
</gene>
<feature type="non-terminal residue" evidence="8">
    <location>
        <position position="160"/>
    </location>
</feature>
<dbReference type="InterPro" id="IPR000719">
    <property type="entry name" value="Prot_kinase_dom"/>
</dbReference>
<dbReference type="Proteomes" id="UP000268535">
    <property type="component" value="Unassembled WGS sequence"/>
</dbReference>
<dbReference type="EMBL" id="ML014601">
    <property type="protein sequence ID" value="RKO98222.1"/>
    <property type="molecule type" value="Genomic_DNA"/>
</dbReference>
<evidence type="ECO:0000256" key="4">
    <source>
        <dbReference type="ARBA" id="ARBA00022741"/>
    </source>
</evidence>
<accession>A0A4P9WWU7</accession>
<dbReference type="SMART" id="SM00220">
    <property type="entry name" value="S_TKc"/>
    <property type="match status" value="1"/>
</dbReference>
<evidence type="ECO:0000256" key="5">
    <source>
        <dbReference type="ARBA" id="ARBA00022777"/>
    </source>
</evidence>
<reference evidence="9" key="2">
    <citation type="submission" date="2018-04" db="EMBL/GenBank/DDBJ databases">
        <title>Leveraging single-cell genomics to expand the Fungal Tree of Life.</title>
        <authorList>
            <consortium name="DOE Joint Genome Institute"/>
            <person name="Ahrendt S.R."/>
            <person name="Quandt C.A."/>
            <person name="Ciobanu D."/>
            <person name="Clum A."/>
            <person name="Salamov A."/>
            <person name="Andreopoulos B."/>
            <person name="Cheng J.-F."/>
            <person name="Woyke T."/>
            <person name="Pelin A."/>
            <person name="Henrissat B."/>
            <person name="Benny G.L."/>
            <person name="Smith M.E."/>
            <person name="James T.Y."/>
            <person name="Grigoriev I.V."/>
        </authorList>
    </citation>
    <scope>NUCLEOTIDE SEQUENCE</scope>
    <source>
        <strain evidence="9">ATCC 52028</strain>
    </source>
</reference>
<comment type="similarity">
    <text evidence="1">Belongs to the protein kinase superfamily. CAMK Ser/Thr protein kinase family. NIM1 subfamily.</text>
</comment>